<evidence type="ECO:0000313" key="2">
    <source>
        <dbReference type="Proteomes" id="UP001500051"/>
    </source>
</evidence>
<proteinExistence type="predicted"/>
<accession>A0ABP7EHJ4</accession>
<gene>
    <name evidence="1" type="ORF">GCM10022204_43910</name>
</gene>
<keyword evidence="2" id="KW-1185">Reference proteome</keyword>
<organism evidence="1 2">
    <name type="scientific">Microlunatus aurantiacus</name>
    <dbReference type="NCBI Taxonomy" id="446786"/>
    <lineage>
        <taxon>Bacteria</taxon>
        <taxon>Bacillati</taxon>
        <taxon>Actinomycetota</taxon>
        <taxon>Actinomycetes</taxon>
        <taxon>Propionibacteriales</taxon>
        <taxon>Propionibacteriaceae</taxon>
        <taxon>Microlunatus</taxon>
    </lineage>
</organism>
<evidence type="ECO:0000313" key="1">
    <source>
        <dbReference type="EMBL" id="GAA3718982.1"/>
    </source>
</evidence>
<comment type="caution">
    <text evidence="1">The sequence shown here is derived from an EMBL/GenBank/DDBJ whole genome shotgun (WGS) entry which is preliminary data.</text>
</comment>
<protein>
    <submittedName>
        <fullName evidence="1">Uncharacterized protein</fullName>
    </submittedName>
</protein>
<sequence length="173" mass="19141">MKELGDLDAIMTVLAEADLEPILYAVGQFLTHAEIGDGAPWERVPKTQTFIDHVWTASATTAVYEPGVEKNRHWIDKTVNEPAGLLMEFWFELFRRRWASAGDDWRGITEADKTFLEQALNDGTERGALATTQVAGRLHFLDAADSAWCRSRVLPLSLDPPMRLGDGGGLSVA</sequence>
<dbReference type="EMBL" id="BAAAYX010000027">
    <property type="protein sequence ID" value="GAA3718982.1"/>
    <property type="molecule type" value="Genomic_DNA"/>
</dbReference>
<name>A0ABP7EHJ4_9ACTN</name>
<reference evidence="2" key="1">
    <citation type="journal article" date="2019" name="Int. J. Syst. Evol. Microbiol.">
        <title>The Global Catalogue of Microorganisms (GCM) 10K type strain sequencing project: providing services to taxonomists for standard genome sequencing and annotation.</title>
        <authorList>
            <consortium name="The Broad Institute Genomics Platform"/>
            <consortium name="The Broad Institute Genome Sequencing Center for Infectious Disease"/>
            <person name="Wu L."/>
            <person name="Ma J."/>
        </authorList>
    </citation>
    <scope>NUCLEOTIDE SEQUENCE [LARGE SCALE GENOMIC DNA]</scope>
    <source>
        <strain evidence="2">JCM 16548</strain>
    </source>
</reference>
<dbReference type="Proteomes" id="UP001500051">
    <property type="component" value="Unassembled WGS sequence"/>
</dbReference>